<feature type="chain" id="PRO_5028202966" evidence="1">
    <location>
        <begin position="22"/>
        <end position="310"/>
    </location>
</feature>
<evidence type="ECO:0000256" key="1">
    <source>
        <dbReference type="SAM" id="SignalP"/>
    </source>
</evidence>
<sequence>MTLKLFLWIVTIFSFINYGITDLEDSKIPGKTLAQLLHEKESNEGSDHSEQKTKTIASLFKEEENEKFLKEEVSTKKDYGNQGNLKSSLKKENDGREKKIKKVNFQHNIATYHEAIDPKYDNMPEVCYDDPPLLYENDEKSEIIKEREDYLTLSVDGRLKKYSKNIAPLHHAVNLLKNKEKQEKLAALIGNKKFNQILKKFQNKKEFLALKSSIEEKLRMAPTIEELKSQKKYLDDLVEAGYLRLLFAVELCSKIEDIYKNNTEDKDYMKKYCADHVNANIIDINLEKDGKGFMGKYLNYLKPIFVNDKV</sequence>
<organism evidence="2 3">
    <name type="scientific">Meloidogyne enterolobii</name>
    <name type="common">Root-knot nematode worm</name>
    <name type="synonym">Meloidogyne mayaguensis</name>
    <dbReference type="NCBI Taxonomy" id="390850"/>
    <lineage>
        <taxon>Eukaryota</taxon>
        <taxon>Metazoa</taxon>
        <taxon>Ecdysozoa</taxon>
        <taxon>Nematoda</taxon>
        <taxon>Chromadorea</taxon>
        <taxon>Rhabditida</taxon>
        <taxon>Tylenchina</taxon>
        <taxon>Tylenchomorpha</taxon>
        <taxon>Tylenchoidea</taxon>
        <taxon>Meloidogynidae</taxon>
        <taxon>Meloidogyninae</taxon>
        <taxon>Meloidogyne</taxon>
    </lineage>
</organism>
<proteinExistence type="predicted"/>
<reference evidence="2 3" key="1">
    <citation type="submission" date="2020-08" db="EMBL/GenBank/DDBJ databases">
        <authorList>
            <person name="Koutsovoulos G."/>
            <person name="Danchin GJ E."/>
        </authorList>
    </citation>
    <scope>NUCLEOTIDE SEQUENCE [LARGE SCALE GENOMIC DNA]</scope>
</reference>
<feature type="signal peptide" evidence="1">
    <location>
        <begin position="1"/>
        <end position="21"/>
    </location>
</feature>
<comment type="caution">
    <text evidence="2">The sequence shown here is derived from an EMBL/GenBank/DDBJ whole genome shotgun (WGS) entry which is preliminary data.</text>
</comment>
<protein>
    <submittedName>
        <fullName evidence="2">Uncharacterized protein</fullName>
    </submittedName>
</protein>
<keyword evidence="1" id="KW-0732">Signal</keyword>
<evidence type="ECO:0000313" key="2">
    <source>
        <dbReference type="EMBL" id="CAD2198053.1"/>
    </source>
</evidence>
<dbReference type="EMBL" id="CAJEWN010001513">
    <property type="protein sequence ID" value="CAD2198053.1"/>
    <property type="molecule type" value="Genomic_DNA"/>
</dbReference>
<gene>
    <name evidence="2" type="ORF">MENT_LOCUS51335</name>
</gene>
<accession>A0A6V7XFL9</accession>
<dbReference type="AlphaFoldDB" id="A0A6V7XFL9"/>
<dbReference type="Proteomes" id="UP000580250">
    <property type="component" value="Unassembled WGS sequence"/>
</dbReference>
<name>A0A6V7XFL9_MELEN</name>
<evidence type="ECO:0000313" key="3">
    <source>
        <dbReference type="Proteomes" id="UP000580250"/>
    </source>
</evidence>